<evidence type="ECO:0000313" key="2">
    <source>
        <dbReference type="Proteomes" id="UP000663823"/>
    </source>
</evidence>
<dbReference type="EMBL" id="CAJOAX010007688">
    <property type="protein sequence ID" value="CAF4015672.1"/>
    <property type="molecule type" value="Genomic_DNA"/>
</dbReference>
<dbReference type="PANTHER" id="PTHR46406">
    <property type="entry name" value="NITRIC OXIDE-ASSOCIATED PROTEIN 1"/>
    <property type="match status" value="1"/>
</dbReference>
<dbReference type="Proteomes" id="UP000663823">
    <property type="component" value="Unassembled WGS sequence"/>
</dbReference>
<gene>
    <name evidence="1" type="ORF">OTI717_LOCUS29805</name>
</gene>
<protein>
    <submittedName>
        <fullName evidence="1">Uncharacterized protein</fullName>
    </submittedName>
</protein>
<evidence type="ECO:0000313" key="1">
    <source>
        <dbReference type="EMBL" id="CAF4015672.1"/>
    </source>
</evidence>
<dbReference type="AlphaFoldDB" id="A0A819PEC9"/>
<proteinExistence type="predicted"/>
<dbReference type="InterPro" id="IPR052807">
    <property type="entry name" value="Mito_transl_resp_regulator"/>
</dbReference>
<accession>A0A819PEC9</accession>
<sequence>MALSNDEKQIINETKPVSLDNLSPVVRQILSKDPSYVVRFVGQLSENKKYLFRQHSTIASHENDLPRLPIVTFPSVENQFEMDLGAEDEIIPMHETARYFGCGASLQCADKTKSGFIPVEIYKHYLSTNLQKTNNPRTEYGLEELIFKVFRYWSQQDGVYLLGSTNTEKTSLFNSLIDSDLCHIHALGYIDALGYIQCVTELNLPGTTMNVLRYPIQLRTGKN</sequence>
<dbReference type="InterPro" id="IPR027417">
    <property type="entry name" value="P-loop_NTPase"/>
</dbReference>
<name>A0A819PEC9_9BILA</name>
<dbReference type="Gene3D" id="3.40.50.300">
    <property type="entry name" value="P-loop containing nucleotide triphosphate hydrolases"/>
    <property type="match status" value="1"/>
</dbReference>
<reference evidence="1" key="1">
    <citation type="submission" date="2021-02" db="EMBL/GenBank/DDBJ databases">
        <authorList>
            <person name="Nowell W R."/>
        </authorList>
    </citation>
    <scope>NUCLEOTIDE SEQUENCE</scope>
</reference>
<comment type="caution">
    <text evidence="1">The sequence shown here is derived from an EMBL/GenBank/DDBJ whole genome shotgun (WGS) entry which is preliminary data.</text>
</comment>
<organism evidence="1 2">
    <name type="scientific">Rotaria sordida</name>
    <dbReference type="NCBI Taxonomy" id="392033"/>
    <lineage>
        <taxon>Eukaryota</taxon>
        <taxon>Metazoa</taxon>
        <taxon>Spiralia</taxon>
        <taxon>Gnathifera</taxon>
        <taxon>Rotifera</taxon>
        <taxon>Eurotatoria</taxon>
        <taxon>Bdelloidea</taxon>
        <taxon>Philodinida</taxon>
        <taxon>Philodinidae</taxon>
        <taxon>Rotaria</taxon>
    </lineage>
</organism>
<dbReference type="PANTHER" id="PTHR46406:SF1">
    <property type="entry name" value="NITRIC OXIDE-ASSOCIATED PROTEIN 1"/>
    <property type="match status" value="1"/>
</dbReference>